<dbReference type="SUPFAM" id="SSF48264">
    <property type="entry name" value="Cytochrome P450"/>
    <property type="match status" value="1"/>
</dbReference>
<evidence type="ECO:0000256" key="3">
    <source>
        <dbReference type="ARBA" id="ARBA00022723"/>
    </source>
</evidence>
<evidence type="ECO:0000256" key="5">
    <source>
        <dbReference type="ARBA" id="ARBA00023004"/>
    </source>
</evidence>
<dbReference type="CDD" id="cd11041">
    <property type="entry name" value="CYP503A1-like"/>
    <property type="match status" value="1"/>
</dbReference>
<keyword evidence="10" id="KW-1185">Reference proteome</keyword>
<dbReference type="AlphaFoldDB" id="A0A8T8WJ59"/>
<evidence type="ECO:0000256" key="7">
    <source>
        <dbReference type="PIRSR" id="PIRSR602403-1"/>
    </source>
</evidence>
<protein>
    <submittedName>
        <fullName evidence="9">Cytochrome P450 monooxygenase</fullName>
    </submittedName>
</protein>
<dbReference type="OrthoDB" id="1844152at2759"/>
<dbReference type="GO" id="GO:0004497">
    <property type="term" value="F:monooxygenase activity"/>
    <property type="evidence" value="ECO:0007669"/>
    <property type="project" value="UniProtKB-KW"/>
</dbReference>
<evidence type="ECO:0000256" key="4">
    <source>
        <dbReference type="ARBA" id="ARBA00023002"/>
    </source>
</evidence>
<reference evidence="9 10" key="1">
    <citation type="submission" date="2018-02" db="EMBL/GenBank/DDBJ databases">
        <title>The genomes of Aspergillus section Nigri reveals drivers in fungal speciation.</title>
        <authorList>
            <consortium name="DOE Joint Genome Institute"/>
            <person name="Vesth T.C."/>
            <person name="Nybo J."/>
            <person name="Theobald S."/>
            <person name="Brandl J."/>
            <person name="Frisvad J.C."/>
            <person name="Nielsen K.F."/>
            <person name="Lyhne E.K."/>
            <person name="Kogle M.E."/>
            <person name="Kuo A."/>
            <person name="Riley R."/>
            <person name="Clum A."/>
            <person name="Nolan M."/>
            <person name="Lipzen A."/>
            <person name="Salamov A."/>
            <person name="Henrissat B."/>
            <person name="Wiebenga A."/>
            <person name="De vries R.P."/>
            <person name="Grigoriev I.V."/>
            <person name="Mortensen U.H."/>
            <person name="Andersen M.R."/>
            <person name="Baker S.E."/>
        </authorList>
    </citation>
    <scope>NUCLEOTIDE SEQUENCE [LARGE SCALE GENOMIC DNA]</scope>
    <source>
        <strain evidence="9 10">CBS 114.51</strain>
    </source>
</reference>
<evidence type="ECO:0000256" key="8">
    <source>
        <dbReference type="RuleBase" id="RU000461"/>
    </source>
</evidence>
<name>A0A8T8WJ59_ASPJA</name>
<dbReference type="RefSeq" id="XP_025521651.1">
    <property type="nucleotide sequence ID" value="XM_025673145.1"/>
</dbReference>
<dbReference type="GeneID" id="37176837"/>
<dbReference type="PRINTS" id="PR00465">
    <property type="entry name" value="EP450IV"/>
</dbReference>
<evidence type="ECO:0000256" key="1">
    <source>
        <dbReference type="ARBA" id="ARBA00001971"/>
    </source>
</evidence>
<dbReference type="Proteomes" id="UP000249497">
    <property type="component" value="Unassembled WGS sequence"/>
</dbReference>
<accession>A0A8T8WJ59</accession>
<dbReference type="GO" id="GO:0005506">
    <property type="term" value="F:iron ion binding"/>
    <property type="evidence" value="ECO:0007669"/>
    <property type="project" value="InterPro"/>
</dbReference>
<keyword evidence="4 8" id="KW-0560">Oxidoreductase</keyword>
<dbReference type="Pfam" id="PF00067">
    <property type="entry name" value="p450"/>
    <property type="match status" value="1"/>
</dbReference>
<sequence>MPDKPYVLPGKPDQMILPAHFIDEIKSLPESKASFAKEIFTRFLGQYTTIGTHDQILVNSVKMDLTRNITKSLQGLQEETAFAFPETFGPCEHWTPIPLYAMLLRVVALLSGRVFVGLPLSRNEEWIHATINYTVDTFAAREKIVKYPWLIQPIMAPFIPEVQAIKGHLATAGRLLKPILKERLKAMQMPDHQPPEDMIQFIIKNSGTRAGDIGYQASMQMLLSLAAIHTTSMNLTHVIYDLCARPEYLGPLREELGSVLKQDAGILGKSSMPKLRKMDSFLKESQRMNPPSCVSMERIATSKLLMSNGLNIPKGTSLAFCSNGPNMDPSIVDKPEDFNGFRWSQLREKPGNETKYQFVTTGTHSINFGHGTHACPGRFFASNEIKVALAYVIQNYDFEFRNGDSRPANIYRGTAVMPDPTRVVMFRKVRIH</sequence>
<dbReference type="PANTHER" id="PTHR46206:SF6">
    <property type="entry name" value="CYTOCHROME P450 MONOOXYGENASE AN1598-RELATED"/>
    <property type="match status" value="1"/>
</dbReference>
<gene>
    <name evidence="9" type="ORF">BO86DRAFT_394009</name>
</gene>
<proteinExistence type="inferred from homology"/>
<dbReference type="GO" id="GO:0019748">
    <property type="term" value="P:secondary metabolic process"/>
    <property type="evidence" value="ECO:0007669"/>
    <property type="project" value="UniProtKB-ARBA"/>
</dbReference>
<keyword evidence="7 8" id="KW-0349">Heme</keyword>
<dbReference type="Gene3D" id="1.10.630.10">
    <property type="entry name" value="Cytochrome P450"/>
    <property type="match status" value="1"/>
</dbReference>
<evidence type="ECO:0000313" key="9">
    <source>
        <dbReference type="EMBL" id="RAH75757.1"/>
    </source>
</evidence>
<feature type="binding site" description="axial binding residue" evidence="7">
    <location>
        <position position="375"/>
    </location>
    <ligand>
        <name>heme</name>
        <dbReference type="ChEBI" id="CHEBI:30413"/>
    </ligand>
    <ligandPart>
        <name>Fe</name>
        <dbReference type="ChEBI" id="CHEBI:18248"/>
    </ligandPart>
</feature>
<dbReference type="PANTHER" id="PTHR46206">
    <property type="entry name" value="CYTOCHROME P450"/>
    <property type="match status" value="1"/>
</dbReference>
<dbReference type="PROSITE" id="PS00086">
    <property type="entry name" value="CYTOCHROME_P450"/>
    <property type="match status" value="1"/>
</dbReference>
<dbReference type="InterPro" id="IPR001128">
    <property type="entry name" value="Cyt_P450"/>
</dbReference>
<comment type="cofactor">
    <cofactor evidence="1 7">
        <name>heme</name>
        <dbReference type="ChEBI" id="CHEBI:30413"/>
    </cofactor>
</comment>
<dbReference type="GO" id="GO:0020037">
    <property type="term" value="F:heme binding"/>
    <property type="evidence" value="ECO:0007669"/>
    <property type="project" value="InterPro"/>
</dbReference>
<evidence type="ECO:0000313" key="10">
    <source>
        <dbReference type="Proteomes" id="UP000249497"/>
    </source>
</evidence>
<evidence type="ECO:0000256" key="2">
    <source>
        <dbReference type="ARBA" id="ARBA00010617"/>
    </source>
</evidence>
<comment type="similarity">
    <text evidence="2 8">Belongs to the cytochrome P450 family.</text>
</comment>
<dbReference type="InterPro" id="IPR017972">
    <property type="entry name" value="Cyt_P450_CS"/>
</dbReference>
<dbReference type="InterPro" id="IPR002403">
    <property type="entry name" value="Cyt_P450_E_grp-IV"/>
</dbReference>
<keyword evidence="3 7" id="KW-0479">Metal-binding</keyword>
<dbReference type="GO" id="GO:0016705">
    <property type="term" value="F:oxidoreductase activity, acting on paired donors, with incorporation or reduction of molecular oxygen"/>
    <property type="evidence" value="ECO:0007669"/>
    <property type="project" value="InterPro"/>
</dbReference>
<evidence type="ECO:0000256" key="6">
    <source>
        <dbReference type="ARBA" id="ARBA00023033"/>
    </source>
</evidence>
<dbReference type="InterPro" id="IPR036396">
    <property type="entry name" value="Cyt_P450_sf"/>
</dbReference>
<keyword evidence="5 7" id="KW-0408">Iron</keyword>
<organism evidence="9 10">
    <name type="scientific">Aspergillus japonicus CBS 114.51</name>
    <dbReference type="NCBI Taxonomy" id="1448312"/>
    <lineage>
        <taxon>Eukaryota</taxon>
        <taxon>Fungi</taxon>
        <taxon>Dikarya</taxon>
        <taxon>Ascomycota</taxon>
        <taxon>Pezizomycotina</taxon>
        <taxon>Eurotiomycetes</taxon>
        <taxon>Eurotiomycetidae</taxon>
        <taxon>Eurotiales</taxon>
        <taxon>Aspergillaceae</taxon>
        <taxon>Aspergillus</taxon>
        <taxon>Aspergillus subgen. Circumdati</taxon>
    </lineage>
</organism>
<dbReference type="EMBL" id="KZ824917">
    <property type="protein sequence ID" value="RAH75757.1"/>
    <property type="molecule type" value="Genomic_DNA"/>
</dbReference>
<keyword evidence="6 8" id="KW-0503">Monooxygenase</keyword>